<protein>
    <recommendedName>
        <fullName evidence="3">MarR family transcriptional regulator</fullName>
    </recommendedName>
</protein>
<geneLocation type="plasmid" evidence="1 2">
    <name>pP742402</name>
</geneLocation>
<evidence type="ECO:0000313" key="2">
    <source>
        <dbReference type="Proteomes" id="UP000002384"/>
    </source>
</evidence>
<dbReference type="KEGG" id="cyc:PCC7424_5514"/>
<gene>
    <name evidence="1" type="ordered locus">PCC7424_5514</name>
</gene>
<keyword evidence="1" id="KW-0614">Plasmid</keyword>
<keyword evidence="2" id="KW-1185">Reference proteome</keyword>
<reference evidence="2" key="1">
    <citation type="journal article" date="2011" name="MBio">
        <title>Novel metabolic attributes of the genus Cyanothece, comprising a group of unicellular nitrogen-fixing Cyanobacteria.</title>
        <authorList>
            <person name="Bandyopadhyay A."/>
            <person name="Elvitigala T."/>
            <person name="Welsh E."/>
            <person name="Stockel J."/>
            <person name="Liberton M."/>
            <person name="Min H."/>
            <person name="Sherman L.A."/>
            <person name="Pakrasi H.B."/>
        </authorList>
    </citation>
    <scope>NUCLEOTIDE SEQUENCE [LARGE SCALE GENOMIC DNA]</scope>
    <source>
        <strain evidence="2">PCC 7424</strain>
        <plasmid evidence="2">pP742402</plasmid>
    </source>
</reference>
<name>B7KMR0_GLOC7</name>
<proteinExistence type="predicted"/>
<dbReference type="EMBL" id="CP001293">
    <property type="protein sequence ID" value="ACK74082.1"/>
    <property type="molecule type" value="Genomic_DNA"/>
</dbReference>
<evidence type="ECO:0008006" key="3">
    <source>
        <dbReference type="Google" id="ProtNLM"/>
    </source>
</evidence>
<accession>B7KMR0</accession>
<organism evidence="1 2">
    <name type="scientific">Gloeothece citriformis (strain PCC 7424)</name>
    <name type="common">Cyanothece sp. (strain PCC 7424)</name>
    <dbReference type="NCBI Taxonomy" id="65393"/>
    <lineage>
        <taxon>Bacteria</taxon>
        <taxon>Bacillati</taxon>
        <taxon>Cyanobacteriota</taxon>
        <taxon>Cyanophyceae</taxon>
        <taxon>Oscillatoriophycideae</taxon>
        <taxon>Chroococcales</taxon>
        <taxon>Aphanothecaceae</taxon>
        <taxon>Gloeothece</taxon>
        <taxon>Gloeothece citriformis</taxon>
    </lineage>
</organism>
<dbReference type="RefSeq" id="WP_012599589.1">
    <property type="nucleotide sequence ID" value="NC_011737.1"/>
</dbReference>
<dbReference type="Proteomes" id="UP000002384">
    <property type="component" value="Plasmid pP742402"/>
</dbReference>
<evidence type="ECO:0000313" key="1">
    <source>
        <dbReference type="EMBL" id="ACK74082.1"/>
    </source>
</evidence>
<sequence>MDKILRFKAIAFSIRDIKIINLTEGEKQILIASTNTEFGSALEDKFPWTWSVIDNSGLEPKIARGVISSLIKKGLVHIVDYPDRRNPDDFIFSLSDTGKKITQQLLKDI</sequence>
<dbReference type="HOGENOM" id="CLU_2179482_0_0_3"/>
<dbReference type="AlphaFoldDB" id="B7KMR0"/>